<dbReference type="CDD" id="cd04601">
    <property type="entry name" value="CBS_pair_IMPDH"/>
    <property type="match status" value="1"/>
</dbReference>
<dbReference type="PIRSF" id="PIRSF000130">
    <property type="entry name" value="IMPDH"/>
    <property type="match status" value="1"/>
</dbReference>
<feature type="binding site" evidence="11">
    <location>
        <begin position="283"/>
        <end position="285"/>
    </location>
    <ligand>
        <name>NAD(+)</name>
        <dbReference type="ChEBI" id="CHEBI:57540"/>
    </ligand>
</feature>
<comment type="caution">
    <text evidence="16">The sequence shown here is derived from an EMBL/GenBank/DDBJ whole genome shotgun (WGS) entry which is preliminary data.</text>
</comment>
<feature type="binding site" evidence="11">
    <location>
        <begin position="324"/>
        <end position="326"/>
    </location>
    <ligand>
        <name>IMP</name>
        <dbReference type="ChEBI" id="CHEBI:58053"/>
    </ligand>
</feature>
<dbReference type="InterPro" id="IPR005990">
    <property type="entry name" value="IMP_DH"/>
</dbReference>
<evidence type="ECO:0000256" key="8">
    <source>
        <dbReference type="ARBA" id="ARBA00023027"/>
    </source>
</evidence>
<dbReference type="Pfam" id="PF00478">
    <property type="entry name" value="IMPDH"/>
    <property type="match status" value="1"/>
</dbReference>
<comment type="activity regulation">
    <text evidence="11">Mycophenolic acid (MPA) is a non-competitive inhibitor that prevents formation of the closed enzyme conformation by binding to the same site as the amobile flap. In contrast, mizoribine monophosphate (MZP) is a competitive inhibitor that induces the closed conformation. MPA is a potent inhibitor of mammalian IMPDHs but a poor inhibitor of the bacterial enzymes. MZP is a more potent inhibitor of bacterial IMPDH.</text>
</comment>
<evidence type="ECO:0000256" key="4">
    <source>
        <dbReference type="ARBA" id="ARBA00022749"/>
    </source>
</evidence>
<evidence type="ECO:0000256" key="5">
    <source>
        <dbReference type="ARBA" id="ARBA00022755"/>
    </source>
</evidence>
<dbReference type="PANTHER" id="PTHR11911:SF111">
    <property type="entry name" value="INOSINE-5'-MONOPHOSPHATE DEHYDROGENASE"/>
    <property type="match status" value="1"/>
</dbReference>
<feature type="binding site" evidence="11">
    <location>
        <position position="406"/>
    </location>
    <ligand>
        <name>IMP</name>
        <dbReference type="ChEBI" id="CHEBI:58053"/>
    </ligand>
</feature>
<comment type="cofactor">
    <cofactor evidence="1 11">
        <name>K(+)</name>
        <dbReference type="ChEBI" id="CHEBI:29103"/>
    </cofactor>
</comment>
<dbReference type="PROSITE" id="PS51371">
    <property type="entry name" value="CBS"/>
    <property type="match status" value="2"/>
</dbReference>
<dbReference type="HAMAP" id="MF_01964">
    <property type="entry name" value="IMPDH"/>
    <property type="match status" value="1"/>
</dbReference>
<dbReference type="EC" id="1.1.1.205" evidence="11 14"/>
<comment type="function">
    <text evidence="11">Catalyzes the conversion of inosine 5'-phosphate (IMP) to xanthosine 5'-phosphate (XMP), the first committed and rate-limiting step in the de novo synthesis of guanine nucleotides, and therefore plays an important role in the regulation of cell growth.</text>
</comment>
<evidence type="ECO:0000256" key="6">
    <source>
        <dbReference type="ARBA" id="ARBA00022958"/>
    </source>
</evidence>
<feature type="active site" description="Proton acceptor" evidence="11">
    <location>
        <position position="394"/>
    </location>
</feature>
<keyword evidence="6 11" id="KW-0630">Potassium</keyword>
<protein>
    <recommendedName>
        <fullName evidence="11 14">Inosine-5'-monophosphate dehydrogenase</fullName>
        <shortName evidence="11">IMP dehydrogenase</shortName>
        <shortName evidence="11">IMPD</shortName>
        <shortName evidence="11">IMPDH</shortName>
        <ecNumber evidence="11 14">1.1.1.205</ecNumber>
    </recommendedName>
</protein>
<feature type="active site" description="Thioimidate intermediate" evidence="11">
    <location>
        <position position="290"/>
    </location>
</feature>
<comment type="caution">
    <text evidence="11">Lacks conserved residue(s) required for the propagation of feature annotation.</text>
</comment>
<dbReference type="SUPFAM" id="SSF51412">
    <property type="entry name" value="Inosine monophosphate dehydrogenase (IMPDH)"/>
    <property type="match status" value="2"/>
</dbReference>
<dbReference type="InterPro" id="IPR013785">
    <property type="entry name" value="Aldolase_TIM"/>
</dbReference>
<dbReference type="EMBL" id="JADAQX010000753">
    <property type="protein sequence ID" value="KAF8819450.1"/>
    <property type="molecule type" value="Genomic_DNA"/>
</dbReference>
<dbReference type="Pfam" id="PF00571">
    <property type="entry name" value="CBS"/>
    <property type="match status" value="2"/>
</dbReference>
<keyword evidence="4 11" id="KW-0332">GMP biosynthesis</keyword>
<evidence type="ECO:0000256" key="9">
    <source>
        <dbReference type="ARBA" id="ARBA00023122"/>
    </source>
</evidence>
<dbReference type="InterPro" id="IPR001093">
    <property type="entry name" value="IMP_DH_GMPRt"/>
</dbReference>
<keyword evidence="7 11" id="KW-0560">Oxidoreductase</keyword>
<dbReference type="Proteomes" id="UP000823046">
    <property type="component" value="Unassembled WGS sequence"/>
</dbReference>
<reference evidence="16 17" key="1">
    <citation type="journal article" date="2020" name="bioRxiv">
        <title>Metabolic contributions of an alphaproteobacterial endosymbiont in the apicomplexan Cardiosporidium cionae.</title>
        <authorList>
            <person name="Hunter E.S."/>
            <person name="Paight C.J."/>
            <person name="Lane C.E."/>
        </authorList>
    </citation>
    <scope>NUCLEOTIDE SEQUENCE [LARGE SCALE GENOMIC DNA]</scope>
    <source>
        <strain evidence="16">ESH_2018</strain>
    </source>
</reference>
<comment type="catalytic activity">
    <reaction evidence="10 11 14">
        <text>IMP + NAD(+) + H2O = XMP + NADH + H(+)</text>
        <dbReference type="Rhea" id="RHEA:11708"/>
        <dbReference type="ChEBI" id="CHEBI:15377"/>
        <dbReference type="ChEBI" id="CHEBI:15378"/>
        <dbReference type="ChEBI" id="CHEBI:57464"/>
        <dbReference type="ChEBI" id="CHEBI:57540"/>
        <dbReference type="ChEBI" id="CHEBI:57945"/>
        <dbReference type="ChEBI" id="CHEBI:58053"/>
        <dbReference type="EC" id="1.1.1.205"/>
    </reaction>
</comment>
<feature type="binding site" description="in other chain" evidence="11">
    <location>
        <position position="290"/>
    </location>
    <ligand>
        <name>K(+)</name>
        <dbReference type="ChEBI" id="CHEBI:29103"/>
        <note>ligand shared between two tetrameric partners</note>
    </ligand>
</feature>
<feature type="domain" description="CBS" evidence="15">
    <location>
        <begin position="77"/>
        <end position="136"/>
    </location>
</feature>
<dbReference type="SMART" id="SM00116">
    <property type="entry name" value="CBS"/>
    <property type="match status" value="2"/>
</dbReference>
<evidence type="ECO:0000256" key="14">
    <source>
        <dbReference type="RuleBase" id="RU003928"/>
    </source>
</evidence>
<evidence type="ECO:0000256" key="11">
    <source>
        <dbReference type="HAMAP-Rule" id="MF_03156"/>
    </source>
</evidence>
<feature type="binding site" evidence="11">
    <location>
        <begin position="371"/>
        <end position="375"/>
    </location>
    <ligand>
        <name>IMP</name>
        <dbReference type="ChEBI" id="CHEBI:58053"/>
    </ligand>
</feature>
<comment type="subunit">
    <text evidence="11">Homotetramer.</text>
</comment>
<keyword evidence="11" id="KW-0963">Cytoplasm</keyword>
<dbReference type="NCBIfam" id="TIGR01302">
    <property type="entry name" value="IMP_dehydrog"/>
    <property type="match status" value="1"/>
</dbReference>
<evidence type="ECO:0000256" key="12">
    <source>
        <dbReference type="PROSITE-ProRule" id="PRU00703"/>
    </source>
</evidence>
<feature type="binding site" evidence="11">
    <location>
        <begin position="233"/>
        <end position="235"/>
    </location>
    <ligand>
        <name>NAD(+)</name>
        <dbReference type="ChEBI" id="CHEBI:57540"/>
    </ligand>
</feature>
<dbReference type="InterPro" id="IPR015875">
    <property type="entry name" value="IMP_DH/GMP_Rdtase_CS"/>
</dbReference>
<feature type="binding site" description="in other chain" evidence="11">
    <location>
        <position position="287"/>
    </location>
    <ligand>
        <name>K(+)</name>
        <dbReference type="ChEBI" id="CHEBI:29103"/>
        <note>ligand shared between two tetrameric partners</note>
    </ligand>
</feature>
<keyword evidence="3 11" id="KW-0479">Metal-binding</keyword>
<dbReference type="SMART" id="SM01240">
    <property type="entry name" value="IMPDH"/>
    <property type="match status" value="1"/>
</dbReference>
<comment type="subcellular location">
    <subcellularLocation>
        <location evidence="11">Cytoplasm</location>
    </subcellularLocation>
</comment>
<evidence type="ECO:0000256" key="1">
    <source>
        <dbReference type="ARBA" id="ARBA00001958"/>
    </source>
</evidence>
<feature type="binding site" evidence="11">
    <location>
        <begin position="347"/>
        <end position="348"/>
    </location>
    <ligand>
        <name>IMP</name>
        <dbReference type="ChEBI" id="CHEBI:58053"/>
    </ligand>
</feature>
<comment type="pathway">
    <text evidence="11 14">Purine metabolism; XMP biosynthesis via de novo pathway; XMP from IMP: step 1/1.</text>
</comment>
<accession>A0ABQ7J662</accession>
<evidence type="ECO:0000256" key="3">
    <source>
        <dbReference type="ARBA" id="ARBA00022723"/>
    </source>
</evidence>
<evidence type="ECO:0000256" key="7">
    <source>
        <dbReference type="ARBA" id="ARBA00023002"/>
    </source>
</evidence>
<feature type="binding site" evidence="11">
    <location>
        <position position="288"/>
    </location>
    <ligand>
        <name>IMP</name>
        <dbReference type="ChEBI" id="CHEBI:58053"/>
    </ligand>
</feature>
<keyword evidence="17" id="KW-1185">Reference proteome</keyword>
<keyword evidence="9 12" id="KW-0129">CBS domain</keyword>
<evidence type="ECO:0000313" key="17">
    <source>
        <dbReference type="Proteomes" id="UP000823046"/>
    </source>
</evidence>
<evidence type="ECO:0000313" key="16">
    <source>
        <dbReference type="EMBL" id="KAF8819450.1"/>
    </source>
</evidence>
<keyword evidence="8 11" id="KW-0520">NAD</keyword>
<sequence>MPGKIDFDLASISLETRLTRNLFLKNPIISSPMDTVTEQAMAIGCALLGGIGVLHNNMPLERQVSEVESVKRYENGFISEPFILSPNSTIADIDEIKLKHGYSTVPITVDGNLGSKLLGIVTNRDHDFVLDRSTPLRDIMTTDLIVGENTTSLSEAYTILRESKKGKLPIVNKHFELISLVSRNDLKKEREFPLASKDDNSQLRCGAALSTKGDVLHRAKCLLDVGTDVLVIDSSQGNSIYQIDAIKKLKQYSPTAQIVAGNIVTANQSKSLLDAGADALRIGMGSGSICTTQSVCAVGRSQGSAIYHVCKYAKEYGDIPCIADGGIRSSGNILQALALGASCVMCGSMLAGTEEAPGQYHFHDGLRIKRYRGMGSIEALKASTQLAGEGSKARYFSSQAQMLVAQGVSGAVVDKGSVFKLIPHMLQGVKHGIQDAGYATIPSLHKALYNKDLTFELRSAAAQREGDIHDILTL</sequence>
<dbReference type="CDD" id="cd00381">
    <property type="entry name" value="IMPDH"/>
    <property type="match status" value="1"/>
</dbReference>
<evidence type="ECO:0000259" key="15">
    <source>
        <dbReference type="PROSITE" id="PS51371"/>
    </source>
</evidence>
<evidence type="ECO:0000256" key="13">
    <source>
        <dbReference type="RuleBase" id="RU003927"/>
    </source>
</evidence>
<keyword evidence="5 11" id="KW-0658">Purine biosynthesis</keyword>
<gene>
    <name evidence="16" type="primary">IMPDH</name>
    <name evidence="16" type="ORF">IE077_004200</name>
</gene>
<evidence type="ECO:0000256" key="10">
    <source>
        <dbReference type="ARBA" id="ARBA00048028"/>
    </source>
</evidence>
<dbReference type="PROSITE" id="PS00487">
    <property type="entry name" value="IMP_DH_GMP_RED"/>
    <property type="match status" value="1"/>
</dbReference>
<name>A0ABQ7J662_9APIC</name>
<organism evidence="16 17">
    <name type="scientific">Cardiosporidium cionae</name>
    <dbReference type="NCBI Taxonomy" id="476202"/>
    <lineage>
        <taxon>Eukaryota</taxon>
        <taxon>Sar</taxon>
        <taxon>Alveolata</taxon>
        <taxon>Apicomplexa</taxon>
        <taxon>Aconoidasida</taxon>
        <taxon>Nephromycida</taxon>
        <taxon>Cardiosporidium</taxon>
    </lineage>
</organism>
<feature type="domain" description="CBS" evidence="15">
    <location>
        <begin position="140"/>
        <end position="196"/>
    </location>
</feature>
<proteinExistence type="inferred from homology"/>
<comment type="similarity">
    <text evidence="2 11 13">Belongs to the IMPDH/GMPR family.</text>
</comment>
<feature type="binding site" description="in other chain" evidence="11">
    <location>
        <position position="285"/>
    </location>
    <ligand>
        <name>K(+)</name>
        <dbReference type="ChEBI" id="CHEBI:29103"/>
        <note>ligand shared between two tetrameric partners</note>
    </ligand>
</feature>
<dbReference type="PANTHER" id="PTHR11911">
    <property type="entry name" value="INOSINE-5-MONOPHOSPHATE DEHYDROGENASE RELATED"/>
    <property type="match status" value="1"/>
</dbReference>
<evidence type="ECO:0000256" key="2">
    <source>
        <dbReference type="ARBA" id="ARBA00005502"/>
    </source>
</evidence>
<dbReference type="Gene3D" id="3.20.20.70">
    <property type="entry name" value="Aldolase class I"/>
    <property type="match status" value="1"/>
</dbReference>
<dbReference type="InterPro" id="IPR000644">
    <property type="entry name" value="CBS_dom"/>
</dbReference>